<dbReference type="EMBL" id="NBAG03000498">
    <property type="protein sequence ID" value="PNI19350.1"/>
    <property type="molecule type" value="Genomic_DNA"/>
</dbReference>
<comment type="caution">
    <text evidence="4">The sequence shown here is derived from an EMBL/GenBank/DDBJ whole genome shotgun (WGS) entry which is preliminary data.</text>
</comment>
<evidence type="ECO:0000256" key="1">
    <source>
        <dbReference type="ARBA" id="ARBA00004123"/>
    </source>
</evidence>
<evidence type="ECO:0000256" key="2">
    <source>
        <dbReference type="ARBA" id="ARBA00022491"/>
    </source>
</evidence>
<proteinExistence type="predicted"/>
<dbReference type="AlphaFoldDB" id="A0A2J8J9A8"/>
<dbReference type="GO" id="GO:0006357">
    <property type="term" value="P:regulation of transcription by RNA polymerase II"/>
    <property type="evidence" value="ECO:0007669"/>
    <property type="project" value="InterPro"/>
</dbReference>
<gene>
    <name evidence="4" type="ORF">CK820_G0049660</name>
</gene>
<sequence>MTRLDRSSHSGGGHAKGSRPLNSLLAGHRVAQPASAPGSRASVQDIDLIDILWRQDIDLGAGREVFDYSHRQKEQDVEKELRDGGEQDTWAGEGAEALARNLLVDGETGES</sequence>
<comment type="subcellular location">
    <subcellularLocation>
        <location evidence="1">Nucleus</location>
    </subcellularLocation>
</comment>
<evidence type="ECO:0000256" key="3">
    <source>
        <dbReference type="SAM" id="MobiDB-lite"/>
    </source>
</evidence>
<evidence type="ECO:0000313" key="5">
    <source>
        <dbReference type="Proteomes" id="UP000236370"/>
    </source>
</evidence>
<dbReference type="GO" id="GO:0003700">
    <property type="term" value="F:DNA-binding transcription factor activity"/>
    <property type="evidence" value="ECO:0007669"/>
    <property type="project" value="InterPro"/>
</dbReference>
<dbReference type="GO" id="GO:0005634">
    <property type="term" value="C:nucleus"/>
    <property type="evidence" value="ECO:0007669"/>
    <property type="project" value="UniProtKB-SubCell"/>
</dbReference>
<dbReference type="Proteomes" id="UP000236370">
    <property type="component" value="Unassembled WGS sequence"/>
</dbReference>
<evidence type="ECO:0000313" key="4">
    <source>
        <dbReference type="EMBL" id="PNI19350.1"/>
    </source>
</evidence>
<dbReference type="GO" id="GO:0000978">
    <property type="term" value="F:RNA polymerase II cis-regulatory region sequence-specific DNA binding"/>
    <property type="evidence" value="ECO:0007669"/>
    <property type="project" value="InterPro"/>
</dbReference>
<feature type="non-terminal residue" evidence="4">
    <location>
        <position position="111"/>
    </location>
</feature>
<keyword evidence="2" id="KW-0678">Repressor</keyword>
<name>A0A2J8J9A8_PANTR</name>
<organism evidence="4 5">
    <name type="scientific">Pan troglodytes</name>
    <name type="common">Chimpanzee</name>
    <dbReference type="NCBI Taxonomy" id="9598"/>
    <lineage>
        <taxon>Eukaryota</taxon>
        <taxon>Metazoa</taxon>
        <taxon>Chordata</taxon>
        <taxon>Craniata</taxon>
        <taxon>Vertebrata</taxon>
        <taxon>Euteleostomi</taxon>
        <taxon>Mammalia</taxon>
        <taxon>Eutheria</taxon>
        <taxon>Euarchontoglires</taxon>
        <taxon>Primates</taxon>
        <taxon>Haplorrhini</taxon>
        <taxon>Catarrhini</taxon>
        <taxon>Hominidae</taxon>
        <taxon>Pan</taxon>
    </lineage>
</organism>
<dbReference type="InterPro" id="IPR047167">
    <property type="entry name" value="NFE2-like"/>
</dbReference>
<dbReference type="PANTHER" id="PTHR24411">
    <property type="entry name" value="NUCLEAR FACTOR ERYTHROID 2-RELATED FACTOR"/>
    <property type="match status" value="1"/>
</dbReference>
<reference evidence="4 5" key="1">
    <citation type="submission" date="2017-12" db="EMBL/GenBank/DDBJ databases">
        <title>High-resolution comparative analysis of great ape genomes.</title>
        <authorList>
            <person name="Pollen A."/>
            <person name="Hastie A."/>
            <person name="Hormozdiari F."/>
            <person name="Dougherty M."/>
            <person name="Liu R."/>
            <person name="Chaisson M."/>
            <person name="Hoppe E."/>
            <person name="Hill C."/>
            <person name="Pang A."/>
            <person name="Hillier L."/>
            <person name="Baker C."/>
            <person name="Armstrong J."/>
            <person name="Shendure J."/>
            <person name="Paten B."/>
            <person name="Wilson R."/>
            <person name="Chao H."/>
            <person name="Schneider V."/>
            <person name="Ventura M."/>
            <person name="Kronenberg Z."/>
            <person name="Murali S."/>
            <person name="Gordon D."/>
            <person name="Cantsilieris S."/>
            <person name="Munson K."/>
            <person name="Nelson B."/>
            <person name="Raja A."/>
            <person name="Underwood J."/>
            <person name="Diekhans M."/>
            <person name="Fiddes I."/>
            <person name="Haussler D."/>
            <person name="Eichler E."/>
        </authorList>
    </citation>
    <scope>NUCLEOTIDE SEQUENCE [LARGE SCALE GENOMIC DNA]</scope>
    <source>
        <strain evidence="4">Yerkes chimp pedigree #C0471</strain>
    </source>
</reference>
<accession>A0A2J8J9A8</accession>
<feature type="region of interest" description="Disordered" evidence="3">
    <location>
        <begin position="1"/>
        <end position="41"/>
    </location>
</feature>
<protein>
    <submittedName>
        <fullName evidence="4">NFE2L1 isoform 15</fullName>
    </submittedName>
</protein>
<dbReference type="PANTHER" id="PTHR24411:SF31">
    <property type="entry name" value="ENDOPLASMIC RETICULUM MEMBRANE SENSOR NFE2L1"/>
    <property type="match status" value="1"/>
</dbReference>